<organism evidence="1 2">
    <name type="scientific">Caenorhabditis angaria</name>
    <dbReference type="NCBI Taxonomy" id="860376"/>
    <lineage>
        <taxon>Eukaryota</taxon>
        <taxon>Metazoa</taxon>
        <taxon>Ecdysozoa</taxon>
        <taxon>Nematoda</taxon>
        <taxon>Chromadorea</taxon>
        <taxon>Rhabditida</taxon>
        <taxon>Rhabditina</taxon>
        <taxon>Rhabditomorpha</taxon>
        <taxon>Rhabditoidea</taxon>
        <taxon>Rhabditidae</taxon>
        <taxon>Peloderinae</taxon>
        <taxon>Caenorhabditis</taxon>
    </lineage>
</organism>
<gene>
    <name evidence="1" type="ORF">CAMP_LOCUS13391</name>
</gene>
<dbReference type="EMBL" id="CANHGI010000005">
    <property type="protein sequence ID" value="CAI5450754.1"/>
    <property type="molecule type" value="Genomic_DNA"/>
</dbReference>
<protein>
    <recommendedName>
        <fullName evidence="3">Myb-like domain-containing protein</fullName>
    </recommendedName>
</protein>
<accession>A0A9P1ITF9</accession>
<dbReference type="Proteomes" id="UP001152747">
    <property type="component" value="Unassembled WGS sequence"/>
</dbReference>
<sequence>MGDLTLQLHTTTDTDESKWTDKEVDNLRDALTRFAHELDQISTCVASRTTKHIKNDIKRRHLIEENNQQVKRMAISATSASGASYSAISTMGPGTTGMHTVPLAQKRIVQPTTKVLATRAVVPTRYTVGPSTSASPSILNNGATMPQLQQQQTARLITTTGNLSSTTRLAASNLAKYAPTTVTAKRIITATIPQPKTSVASAQLVQDSND</sequence>
<dbReference type="GO" id="GO:0071339">
    <property type="term" value="C:MLL1 complex"/>
    <property type="evidence" value="ECO:0007669"/>
    <property type="project" value="TreeGrafter"/>
</dbReference>
<comment type="caution">
    <text evidence="1">The sequence shown here is derived from an EMBL/GenBank/DDBJ whole genome shotgun (WGS) entry which is preliminary data.</text>
</comment>
<dbReference type="OrthoDB" id="10021571at2759"/>
<dbReference type="GO" id="GO:0016589">
    <property type="term" value="C:NURF complex"/>
    <property type="evidence" value="ECO:0007669"/>
    <property type="project" value="TreeGrafter"/>
</dbReference>
<keyword evidence="2" id="KW-1185">Reference proteome</keyword>
<reference evidence="1" key="1">
    <citation type="submission" date="2022-11" db="EMBL/GenBank/DDBJ databases">
        <authorList>
            <person name="Kikuchi T."/>
        </authorList>
    </citation>
    <scope>NUCLEOTIDE SEQUENCE</scope>
    <source>
        <strain evidence="1">PS1010</strain>
    </source>
</reference>
<dbReference type="PANTHER" id="PTHR21397">
    <property type="entry name" value="CHROMATIN COMPLEXES SUBUNIT BAP18-RELATED"/>
    <property type="match status" value="1"/>
</dbReference>
<evidence type="ECO:0008006" key="3">
    <source>
        <dbReference type="Google" id="ProtNLM"/>
    </source>
</evidence>
<dbReference type="PANTHER" id="PTHR21397:SF2">
    <property type="entry name" value="CHROMATIN COMPLEXES SUBUNIT BAP18"/>
    <property type="match status" value="1"/>
</dbReference>
<evidence type="ECO:0000313" key="1">
    <source>
        <dbReference type="EMBL" id="CAI5450754.1"/>
    </source>
</evidence>
<name>A0A9P1ITF9_9PELO</name>
<dbReference type="AlphaFoldDB" id="A0A9P1ITF9"/>
<proteinExistence type="predicted"/>
<evidence type="ECO:0000313" key="2">
    <source>
        <dbReference type="Proteomes" id="UP001152747"/>
    </source>
</evidence>